<dbReference type="Proteomes" id="UP000054921">
    <property type="component" value="Unassembled WGS sequence"/>
</dbReference>
<evidence type="ECO:0000313" key="2">
    <source>
        <dbReference type="EMBL" id="KTC80500.1"/>
    </source>
</evidence>
<feature type="compositionally biased region" description="Low complexity" evidence="1">
    <location>
        <begin position="230"/>
        <end position="240"/>
    </location>
</feature>
<name>A0A0W0SBU6_9GAMM</name>
<reference evidence="2 3" key="1">
    <citation type="submission" date="2015-11" db="EMBL/GenBank/DDBJ databases">
        <title>Genomic analysis of 38 Legionella species identifies large and diverse effector repertoires.</title>
        <authorList>
            <person name="Burstein D."/>
            <person name="Amaro F."/>
            <person name="Zusman T."/>
            <person name="Lifshitz Z."/>
            <person name="Cohen O."/>
            <person name="Gilbert J.A."/>
            <person name="Pupko T."/>
            <person name="Shuman H.A."/>
            <person name="Segal G."/>
        </authorList>
    </citation>
    <scope>NUCLEOTIDE SEQUENCE [LARGE SCALE GENOMIC DNA]</scope>
    <source>
        <strain evidence="2 3">ORW</strain>
    </source>
</reference>
<feature type="compositionally biased region" description="Low complexity" evidence="1">
    <location>
        <begin position="257"/>
        <end position="279"/>
    </location>
</feature>
<gene>
    <name evidence="2" type="primary">legC4_1</name>
    <name evidence="2" type="ORF">Lche_2520</name>
</gene>
<evidence type="ECO:0000313" key="3">
    <source>
        <dbReference type="Proteomes" id="UP000054921"/>
    </source>
</evidence>
<comment type="caution">
    <text evidence="2">The sequence shown here is derived from an EMBL/GenBank/DDBJ whole genome shotgun (WGS) entry which is preliminary data.</text>
</comment>
<protein>
    <submittedName>
        <fullName evidence="2">Coiled-coil-containing protein</fullName>
    </submittedName>
</protein>
<feature type="region of interest" description="Disordered" evidence="1">
    <location>
        <begin position="230"/>
        <end position="280"/>
    </location>
</feature>
<dbReference type="OrthoDB" id="5652557at2"/>
<organism evidence="2 3">
    <name type="scientific">Legionella cherrii</name>
    <dbReference type="NCBI Taxonomy" id="28084"/>
    <lineage>
        <taxon>Bacteria</taxon>
        <taxon>Pseudomonadati</taxon>
        <taxon>Pseudomonadota</taxon>
        <taxon>Gammaproteobacteria</taxon>
        <taxon>Legionellales</taxon>
        <taxon>Legionellaceae</taxon>
        <taxon>Legionella</taxon>
    </lineage>
</organism>
<dbReference type="RefSeq" id="WP_058388012.1">
    <property type="nucleotide sequence ID" value="NZ_LNXW01000013.1"/>
</dbReference>
<proteinExistence type="predicted"/>
<dbReference type="AlphaFoldDB" id="A0A0W0SBU6"/>
<dbReference type="PATRIC" id="fig|28084.5.peg.2726"/>
<evidence type="ECO:0000256" key="1">
    <source>
        <dbReference type="SAM" id="MobiDB-lite"/>
    </source>
</evidence>
<accession>A0A0W0SBU6</accession>
<dbReference type="EMBL" id="LNXW01000013">
    <property type="protein sequence ID" value="KTC80500.1"/>
    <property type="molecule type" value="Genomic_DNA"/>
</dbReference>
<sequence length="612" mass="70323">MAKNTLYNFLDLCVYKNKKLHLGNDVYLIKTQDKTNCPYFRFDLPIEQPISFKFKDLELNLSKHHISVYEGENSENPSLSQFHYSAYFVDKKNQEYVLHVFFNERNQLSQLPVLSLITGDDKKTHLEIEEYLSDQFITLAREKVDPIISEVQRRKSEKIRNLQIQYEKDEHQASELSKDLIAKKLEHEVVVQRMIKTLKALNPLFKHDSYIRIAKSLELFIQQPKAVSQQKKITSQQTKKQAPKADSKKAESLGGKPKSASRSAQKSPQSQAPKSSSTSHVEADLEAAIVKFNSLENDDARAVNEICNLYTEVNSILLLSEDDDALPKDFMDKINTLQLQINLKATTLLHRLIAQRKFDLAKTFTPFHYQLDEKFLIQALEQADGEFLDFLLDHGEYTLDNQPIRIEDQTFKSAVHYCFSTCQKKSMASCLSTLLRHGASILVKGTNGMPLAYTILSTPQHPLRPALEENRSLTLQSRYFYAQLANLMQNYIMTGVVDSERKEKLTQDMESYRVEAQSFLLSKNLDKGIGNKLRKQVDQLAEILMPKDDSGLNEYQQSIRSSIHQGLPGVRNPKNLRRANLLFKEAIKFIQEDKMGTWNGEEDHLKKLLGVK</sequence>